<dbReference type="Pfam" id="PF10551">
    <property type="entry name" value="MULE"/>
    <property type="match status" value="1"/>
</dbReference>
<evidence type="ECO:0000259" key="2">
    <source>
        <dbReference type="Pfam" id="PF10551"/>
    </source>
</evidence>
<dbReference type="InterPro" id="IPR018289">
    <property type="entry name" value="MULE_transposase_dom"/>
</dbReference>
<evidence type="ECO:0000256" key="1">
    <source>
        <dbReference type="SAM" id="MobiDB-lite"/>
    </source>
</evidence>
<proteinExistence type="predicted"/>
<name>A0AAD9XC43_9ROSI</name>
<comment type="caution">
    <text evidence="3">The sequence shown here is derived from an EMBL/GenBank/DDBJ whole genome shotgun (WGS) entry which is preliminary data.</text>
</comment>
<feature type="region of interest" description="Disordered" evidence="1">
    <location>
        <begin position="124"/>
        <end position="151"/>
    </location>
</feature>
<feature type="domain" description="MULE transposase" evidence="2">
    <location>
        <begin position="369"/>
        <end position="455"/>
    </location>
</feature>
<evidence type="ECO:0000313" key="3">
    <source>
        <dbReference type="EMBL" id="KAK2656734.1"/>
    </source>
</evidence>
<dbReference type="PANTHER" id="PTHR31973:SF187">
    <property type="entry name" value="MUTATOR TRANSPOSASE MUDRA PROTEIN"/>
    <property type="match status" value="1"/>
</dbReference>
<dbReference type="PANTHER" id="PTHR31973">
    <property type="entry name" value="POLYPROTEIN, PUTATIVE-RELATED"/>
    <property type="match status" value="1"/>
</dbReference>
<keyword evidence="4" id="KW-1185">Reference proteome</keyword>
<dbReference type="EMBL" id="JANJYI010000003">
    <property type="protein sequence ID" value="KAK2656734.1"/>
    <property type="molecule type" value="Genomic_DNA"/>
</dbReference>
<dbReference type="Proteomes" id="UP001280121">
    <property type="component" value="Unassembled WGS sequence"/>
</dbReference>
<sequence length="526" mass="59149">MDKVLKVTVVYGAQVFDLGECDADHISLINLVHVMTKEITGSSELPSGGFTVRAELPWSRDTIVVLTDSELLDVFREFRNRGYDHIRFQLEKTHHSPTDVPEVVEQIGWCNKETGMFDFTIDSEGEDTESDDAQFEEGVESDGDTGEGVNSGVGVGLNGIEDEGVHTSEGVNNGVGVGLDGMEDEGVQTGEGVNNGVGVGLDGMEDEGVQTGEVVENGEDVYAGEGLDGDVVDEDEITKQCMALFDGREGEIKFFVGQIFGSKEEMRDIFREYAITEDDKHDCHRVYNNSEAKVKWIASRVESLVKSNPTVGAKVLGDLILKRYNVAVDMKKLYNVKQRVMSQLRSDHNSSFRYLRLYAYTLNQTNPGLDGCHLKGPCGGVLLSAVTLDANIGIFPLAICIYEKETNWSWKWFINSLKMFLQFLENRHLCFMFDRQKGLVKALQIYFPLASTRFGYDQYIRCDHVANNMTEAFNIMLGTHRAQTYLQLLEFIRRMVMRKLQERKKECEAWRDVLPLIVNARILKNS</sequence>
<accession>A0AAD9XC43</accession>
<organism evidence="3 4">
    <name type="scientific">Dipteronia dyeriana</name>
    <dbReference type="NCBI Taxonomy" id="168575"/>
    <lineage>
        <taxon>Eukaryota</taxon>
        <taxon>Viridiplantae</taxon>
        <taxon>Streptophyta</taxon>
        <taxon>Embryophyta</taxon>
        <taxon>Tracheophyta</taxon>
        <taxon>Spermatophyta</taxon>
        <taxon>Magnoliopsida</taxon>
        <taxon>eudicotyledons</taxon>
        <taxon>Gunneridae</taxon>
        <taxon>Pentapetalae</taxon>
        <taxon>rosids</taxon>
        <taxon>malvids</taxon>
        <taxon>Sapindales</taxon>
        <taxon>Sapindaceae</taxon>
        <taxon>Hippocastanoideae</taxon>
        <taxon>Acereae</taxon>
        <taxon>Dipteronia</taxon>
    </lineage>
</organism>
<reference evidence="3" key="1">
    <citation type="journal article" date="2023" name="Plant J.">
        <title>Genome sequences and population genomics provide insights into the demographic history, inbreeding, and mutation load of two 'living fossil' tree species of Dipteronia.</title>
        <authorList>
            <person name="Feng Y."/>
            <person name="Comes H.P."/>
            <person name="Chen J."/>
            <person name="Zhu S."/>
            <person name="Lu R."/>
            <person name="Zhang X."/>
            <person name="Li P."/>
            <person name="Qiu J."/>
            <person name="Olsen K.M."/>
            <person name="Qiu Y."/>
        </authorList>
    </citation>
    <scope>NUCLEOTIDE SEQUENCE</scope>
    <source>
        <strain evidence="3">KIB01</strain>
    </source>
</reference>
<feature type="compositionally biased region" description="Acidic residues" evidence="1">
    <location>
        <begin position="124"/>
        <end position="145"/>
    </location>
</feature>
<dbReference type="AlphaFoldDB" id="A0AAD9XC43"/>
<evidence type="ECO:0000313" key="4">
    <source>
        <dbReference type="Proteomes" id="UP001280121"/>
    </source>
</evidence>
<gene>
    <name evidence="3" type="ORF">Ddye_009786</name>
</gene>
<protein>
    <recommendedName>
        <fullName evidence="2">MULE transposase domain-containing protein</fullName>
    </recommendedName>
</protein>